<protein>
    <recommendedName>
        <fullName evidence="4">DUF3794 domain-containing protein</fullName>
    </recommendedName>
</protein>
<gene>
    <name evidence="2" type="ORF">EDM59_30045</name>
</gene>
<accession>A0A3M8CTA1</accession>
<dbReference type="Proteomes" id="UP000269573">
    <property type="component" value="Unassembled WGS sequence"/>
</dbReference>
<dbReference type="EMBL" id="RHHU01000028">
    <property type="protein sequence ID" value="RNB78075.1"/>
    <property type="molecule type" value="Genomic_DNA"/>
</dbReference>
<evidence type="ECO:0000313" key="2">
    <source>
        <dbReference type="EMBL" id="RNB78075.1"/>
    </source>
</evidence>
<feature type="region of interest" description="Disordered" evidence="1">
    <location>
        <begin position="1"/>
        <end position="21"/>
    </location>
</feature>
<evidence type="ECO:0000313" key="3">
    <source>
        <dbReference type="Proteomes" id="UP000269573"/>
    </source>
</evidence>
<evidence type="ECO:0000256" key="1">
    <source>
        <dbReference type="SAM" id="MobiDB-lite"/>
    </source>
</evidence>
<keyword evidence="3" id="KW-1185">Reference proteome</keyword>
<comment type="caution">
    <text evidence="2">The sequence shown here is derived from an EMBL/GenBank/DDBJ whole genome shotgun (WGS) entry which is preliminary data.</text>
</comment>
<proteinExistence type="predicted"/>
<name>A0A3M8CTA1_9BACL</name>
<dbReference type="RefSeq" id="WP_122926945.1">
    <property type="nucleotide sequence ID" value="NZ_RHHU01000028.1"/>
</dbReference>
<evidence type="ECO:0008006" key="4">
    <source>
        <dbReference type="Google" id="ProtNLM"/>
    </source>
</evidence>
<sequence>MKPAKSIKGNEQNPTPMSPPDFPGSLQEVCIRAPKVYDWILSSCWQRYQIAVPEKYICILQKAVCSGRDIYVSCLDPFSVDRAKDLSIRVLPPIRRTVLPVNGHGVPAGIVRTLLELYAAIFVFADNELLFDFTTTLLLQDELVVCVPETLHEEHIHCRIATGECLPFTGFVQHNLIELELLVCTELIVEAMAQIELQAKPCLPRVDLIPAPPRSLPLECSPFLVPPCPPRR</sequence>
<reference evidence="2 3" key="1">
    <citation type="submission" date="2018-10" db="EMBL/GenBank/DDBJ databases">
        <title>Phylogenomics of Brevibacillus.</title>
        <authorList>
            <person name="Dunlap C."/>
        </authorList>
    </citation>
    <scope>NUCLEOTIDE SEQUENCE [LARGE SCALE GENOMIC DNA]</scope>
    <source>
        <strain evidence="2 3">JCM 15774</strain>
    </source>
</reference>
<dbReference type="AlphaFoldDB" id="A0A3M8CTA1"/>
<organism evidence="2 3">
    <name type="scientific">Brevibacillus nitrificans</name>
    <dbReference type="NCBI Taxonomy" id="651560"/>
    <lineage>
        <taxon>Bacteria</taxon>
        <taxon>Bacillati</taxon>
        <taxon>Bacillota</taxon>
        <taxon>Bacilli</taxon>
        <taxon>Bacillales</taxon>
        <taxon>Paenibacillaceae</taxon>
        <taxon>Brevibacillus</taxon>
    </lineage>
</organism>